<organism evidence="13 14">
    <name type="scientific">Candidatus Thiodiazotropha taylori</name>
    <dbReference type="NCBI Taxonomy" id="2792791"/>
    <lineage>
        <taxon>Bacteria</taxon>
        <taxon>Pseudomonadati</taxon>
        <taxon>Pseudomonadota</taxon>
        <taxon>Gammaproteobacteria</taxon>
        <taxon>Chromatiales</taxon>
        <taxon>Sedimenticolaceae</taxon>
        <taxon>Candidatus Thiodiazotropha</taxon>
    </lineage>
</organism>
<name>A0A944QV05_9GAMM</name>
<keyword evidence="5 11" id="KW-0808">Transferase</keyword>
<dbReference type="PANTHER" id="PTHR39321">
    <property type="entry name" value="NICOTINATE-NUCLEOTIDE ADENYLYLTRANSFERASE-RELATED"/>
    <property type="match status" value="1"/>
</dbReference>
<keyword evidence="4 11" id="KW-0662">Pyridine nucleotide biosynthesis</keyword>
<comment type="caution">
    <text evidence="13">The sequence shown here is derived from an EMBL/GenBank/DDBJ whole genome shotgun (WGS) entry which is preliminary data.</text>
</comment>
<dbReference type="NCBIfam" id="NF000839">
    <property type="entry name" value="PRK00071.1-1"/>
    <property type="match status" value="1"/>
</dbReference>
<comment type="similarity">
    <text evidence="3 11">Belongs to the NadD family.</text>
</comment>
<evidence type="ECO:0000256" key="1">
    <source>
        <dbReference type="ARBA" id="ARBA00002324"/>
    </source>
</evidence>
<dbReference type="InterPro" id="IPR004821">
    <property type="entry name" value="Cyt_trans-like"/>
</dbReference>
<comment type="function">
    <text evidence="1 11">Catalyzes the reversible adenylation of nicotinate mononucleotide (NaMN) to nicotinic acid adenine dinucleotide (NaAD).</text>
</comment>
<dbReference type="GO" id="GO:0009435">
    <property type="term" value="P:NAD+ biosynthetic process"/>
    <property type="evidence" value="ECO:0007669"/>
    <property type="project" value="UniProtKB-UniRule"/>
</dbReference>
<dbReference type="NCBIfam" id="TIGR00125">
    <property type="entry name" value="cyt_tran_rel"/>
    <property type="match status" value="1"/>
</dbReference>
<keyword evidence="8 11" id="KW-0067">ATP-binding</keyword>
<dbReference type="HAMAP" id="MF_00244">
    <property type="entry name" value="NaMN_adenylyltr"/>
    <property type="match status" value="1"/>
</dbReference>
<dbReference type="InterPro" id="IPR014729">
    <property type="entry name" value="Rossmann-like_a/b/a_fold"/>
</dbReference>
<evidence type="ECO:0000256" key="7">
    <source>
        <dbReference type="ARBA" id="ARBA00022741"/>
    </source>
</evidence>
<dbReference type="GO" id="GO:0004515">
    <property type="term" value="F:nicotinate-nucleotide adenylyltransferase activity"/>
    <property type="evidence" value="ECO:0007669"/>
    <property type="project" value="UniProtKB-UniRule"/>
</dbReference>
<evidence type="ECO:0000256" key="10">
    <source>
        <dbReference type="ARBA" id="ARBA00048721"/>
    </source>
</evidence>
<proteinExistence type="inferred from homology"/>
<comment type="catalytic activity">
    <reaction evidence="10 11">
        <text>nicotinate beta-D-ribonucleotide + ATP + H(+) = deamido-NAD(+) + diphosphate</text>
        <dbReference type="Rhea" id="RHEA:22860"/>
        <dbReference type="ChEBI" id="CHEBI:15378"/>
        <dbReference type="ChEBI" id="CHEBI:30616"/>
        <dbReference type="ChEBI" id="CHEBI:33019"/>
        <dbReference type="ChEBI" id="CHEBI:57502"/>
        <dbReference type="ChEBI" id="CHEBI:58437"/>
        <dbReference type="EC" id="2.7.7.18"/>
    </reaction>
</comment>
<dbReference type="EMBL" id="JAHHGM010000009">
    <property type="protein sequence ID" value="MBT2989494.1"/>
    <property type="molecule type" value="Genomic_DNA"/>
</dbReference>
<dbReference type="CDD" id="cd02165">
    <property type="entry name" value="NMNAT"/>
    <property type="match status" value="1"/>
</dbReference>
<dbReference type="NCBIfam" id="NF000840">
    <property type="entry name" value="PRK00071.1-3"/>
    <property type="match status" value="1"/>
</dbReference>
<evidence type="ECO:0000256" key="5">
    <source>
        <dbReference type="ARBA" id="ARBA00022679"/>
    </source>
</evidence>
<dbReference type="PANTHER" id="PTHR39321:SF3">
    <property type="entry name" value="PHOSPHOPANTETHEINE ADENYLYLTRANSFERASE"/>
    <property type="match status" value="1"/>
</dbReference>
<evidence type="ECO:0000256" key="8">
    <source>
        <dbReference type="ARBA" id="ARBA00022840"/>
    </source>
</evidence>
<protein>
    <recommendedName>
        <fullName evidence="11">Probable nicotinate-nucleotide adenylyltransferase</fullName>
        <ecNumber evidence="11">2.7.7.18</ecNumber>
    </recommendedName>
    <alternativeName>
        <fullName evidence="11">Deamido-NAD(+) diphosphorylase</fullName>
    </alternativeName>
    <alternativeName>
        <fullName evidence="11">Deamido-NAD(+) pyrophosphorylase</fullName>
    </alternativeName>
    <alternativeName>
        <fullName evidence="11">Nicotinate mononucleotide adenylyltransferase</fullName>
        <shortName evidence="11">NaMN adenylyltransferase</shortName>
    </alternativeName>
</protein>
<evidence type="ECO:0000256" key="2">
    <source>
        <dbReference type="ARBA" id="ARBA00005019"/>
    </source>
</evidence>
<accession>A0A944QV05</accession>
<dbReference type="GO" id="GO:0005524">
    <property type="term" value="F:ATP binding"/>
    <property type="evidence" value="ECO:0007669"/>
    <property type="project" value="UniProtKB-KW"/>
</dbReference>
<evidence type="ECO:0000256" key="4">
    <source>
        <dbReference type="ARBA" id="ARBA00022642"/>
    </source>
</evidence>
<keyword evidence="7 11" id="KW-0547">Nucleotide-binding</keyword>
<dbReference type="Gene3D" id="3.40.50.620">
    <property type="entry name" value="HUPs"/>
    <property type="match status" value="1"/>
</dbReference>
<evidence type="ECO:0000313" key="13">
    <source>
        <dbReference type="EMBL" id="MBT2989494.1"/>
    </source>
</evidence>
<sequence>MIGVFGGTFDPIHFGHLRTALDVMQGVGLEEIRFIPLHGAVHREQPLAAADLRLEMVRLAIRPQAGFVVDDREIQRAGDSYTVDTLASLRQELPRRRLCLLLGMDAFSGFADWYRPDEILELAHLIVMHRPGEQGPEDPRIKRLIETSRVSTSKQLLAQDHGSILFQPVTQLEISASKIRNLLDQGRTPRFLLPAAVLQFIENKGLYRTNHTK</sequence>
<evidence type="ECO:0000256" key="9">
    <source>
        <dbReference type="ARBA" id="ARBA00023027"/>
    </source>
</evidence>
<dbReference type="EC" id="2.7.7.18" evidence="11"/>
<dbReference type="AlphaFoldDB" id="A0A944QV05"/>
<evidence type="ECO:0000256" key="3">
    <source>
        <dbReference type="ARBA" id="ARBA00009014"/>
    </source>
</evidence>
<dbReference type="Pfam" id="PF01467">
    <property type="entry name" value="CTP_transf_like"/>
    <property type="match status" value="1"/>
</dbReference>
<feature type="domain" description="Cytidyltransferase-like" evidence="12">
    <location>
        <begin position="4"/>
        <end position="180"/>
    </location>
</feature>
<evidence type="ECO:0000313" key="14">
    <source>
        <dbReference type="Proteomes" id="UP000770889"/>
    </source>
</evidence>
<comment type="pathway">
    <text evidence="2 11">Cofactor biosynthesis; NAD(+) biosynthesis; deamido-NAD(+) from nicotinate D-ribonucleotide: step 1/1.</text>
</comment>
<keyword evidence="9 11" id="KW-0520">NAD</keyword>
<dbReference type="NCBIfam" id="TIGR00482">
    <property type="entry name" value="nicotinate (nicotinamide) nucleotide adenylyltransferase"/>
    <property type="match status" value="1"/>
</dbReference>
<dbReference type="Proteomes" id="UP000770889">
    <property type="component" value="Unassembled WGS sequence"/>
</dbReference>
<reference evidence="13 14" key="1">
    <citation type="submission" date="2021-05" db="EMBL/GenBank/DDBJ databases">
        <title>Genetic and Functional Diversity in Clade A Lucinid endosymbionts from the Bahamas.</title>
        <authorList>
            <person name="Giani N.M."/>
            <person name="Engel A.S."/>
            <person name="Campbell B.J."/>
        </authorList>
    </citation>
    <scope>NUCLEOTIDE SEQUENCE [LARGE SCALE GENOMIC DNA]</scope>
    <source>
        <strain evidence="13">LUC16012Gg_MoonRockCtena</strain>
    </source>
</reference>
<evidence type="ECO:0000259" key="12">
    <source>
        <dbReference type="Pfam" id="PF01467"/>
    </source>
</evidence>
<evidence type="ECO:0000256" key="6">
    <source>
        <dbReference type="ARBA" id="ARBA00022695"/>
    </source>
</evidence>
<dbReference type="InterPro" id="IPR005248">
    <property type="entry name" value="NadD/NMNAT"/>
</dbReference>
<keyword evidence="6 11" id="KW-0548">Nucleotidyltransferase</keyword>
<gene>
    <name evidence="11 13" type="primary">nadD</name>
    <name evidence="13" type="ORF">KME65_11075</name>
</gene>
<evidence type="ECO:0000256" key="11">
    <source>
        <dbReference type="HAMAP-Rule" id="MF_00244"/>
    </source>
</evidence>
<dbReference type="SUPFAM" id="SSF52374">
    <property type="entry name" value="Nucleotidylyl transferase"/>
    <property type="match status" value="1"/>
</dbReference>